<proteinExistence type="predicted"/>
<gene>
    <name evidence="1" type="ORF">H6G14_08685</name>
</gene>
<dbReference type="Proteomes" id="UP000621307">
    <property type="component" value="Unassembled WGS sequence"/>
</dbReference>
<evidence type="ECO:0000313" key="2">
    <source>
        <dbReference type="Proteomes" id="UP000621307"/>
    </source>
</evidence>
<accession>A0ABR8BC85</accession>
<protein>
    <submittedName>
        <fullName evidence="1">COG3650 family protein</fullName>
    </submittedName>
</protein>
<organism evidence="1 2">
    <name type="scientific">Nostoc parmelioides FACHB-3921</name>
    <dbReference type="NCBI Taxonomy" id="2692909"/>
    <lineage>
        <taxon>Bacteria</taxon>
        <taxon>Bacillati</taxon>
        <taxon>Cyanobacteriota</taxon>
        <taxon>Cyanophyceae</taxon>
        <taxon>Nostocales</taxon>
        <taxon>Nostocaceae</taxon>
        <taxon>Nostoc</taxon>
    </lineage>
</organism>
<evidence type="ECO:0000313" key="1">
    <source>
        <dbReference type="EMBL" id="MBD2251385.1"/>
    </source>
</evidence>
<reference evidence="1 2" key="1">
    <citation type="journal article" date="2020" name="ISME J.">
        <title>Comparative genomics reveals insights into cyanobacterial evolution and habitat adaptation.</title>
        <authorList>
            <person name="Chen M.Y."/>
            <person name="Teng W.K."/>
            <person name="Zhao L."/>
            <person name="Hu C.X."/>
            <person name="Zhou Y.K."/>
            <person name="Han B.P."/>
            <person name="Song L.R."/>
            <person name="Shu W.S."/>
        </authorList>
    </citation>
    <scope>NUCLEOTIDE SEQUENCE [LARGE SCALE GENOMIC DNA]</scope>
    <source>
        <strain evidence="1 2">FACHB-3921</strain>
    </source>
</reference>
<sequence length="147" mass="15921">MKIQILSTFLAGITTILMLSDTSSANSKREDINVNNNSLVSQATNRGTSEELMVSGTEPFWGVTISRKGIIYSTPESSQKFPYIAPSTASGRPADLVRVYRLRGRNSTNTLVIRKGSCSDGMSDINYPYSAVYIAGNTVLEGCARAK</sequence>
<keyword evidence="2" id="KW-1185">Reference proteome</keyword>
<dbReference type="RefSeq" id="WP_190566888.1">
    <property type="nucleotide sequence ID" value="NZ_JACJQL010000009.1"/>
</dbReference>
<dbReference type="EMBL" id="JACJQL010000009">
    <property type="protein sequence ID" value="MBD2251385.1"/>
    <property type="molecule type" value="Genomic_DNA"/>
</dbReference>
<comment type="caution">
    <text evidence="1">The sequence shown here is derived from an EMBL/GenBank/DDBJ whole genome shotgun (WGS) entry which is preliminary data.</text>
</comment>
<name>A0ABR8BC85_9NOSO</name>